<dbReference type="PANTHER" id="PTHR40055">
    <property type="entry name" value="TRANSCRIPTIONAL REGULATOR YGIV-RELATED"/>
    <property type="match status" value="1"/>
</dbReference>
<evidence type="ECO:0000313" key="6">
    <source>
        <dbReference type="EMBL" id="NRF72035.1"/>
    </source>
</evidence>
<keyword evidence="1" id="KW-0805">Transcription regulation</keyword>
<keyword evidence="3" id="KW-0804">Transcription</keyword>
<dbReference type="SMART" id="SM00871">
    <property type="entry name" value="AraC_E_bind"/>
    <property type="match status" value="1"/>
</dbReference>
<feature type="region of interest" description="Disordered" evidence="4">
    <location>
        <begin position="91"/>
        <end position="129"/>
    </location>
</feature>
<dbReference type="InterPro" id="IPR018062">
    <property type="entry name" value="HTH_AraC-typ_CS"/>
</dbReference>
<reference evidence="6 7" key="1">
    <citation type="submission" date="2020-05" db="EMBL/GenBank/DDBJ databases">
        <title>Aquincola sp. isolate from soil.</title>
        <authorList>
            <person name="Han J."/>
            <person name="Kim D.-U."/>
        </authorList>
    </citation>
    <scope>NUCLEOTIDE SEQUENCE [LARGE SCALE GENOMIC DNA]</scope>
    <source>
        <strain evidence="6 7">S2</strain>
    </source>
</reference>
<evidence type="ECO:0000256" key="3">
    <source>
        <dbReference type="ARBA" id="ARBA00023163"/>
    </source>
</evidence>
<dbReference type="Pfam" id="PF06445">
    <property type="entry name" value="GyrI-like"/>
    <property type="match status" value="1"/>
</dbReference>
<dbReference type="Proteomes" id="UP000737171">
    <property type="component" value="Unassembled WGS sequence"/>
</dbReference>
<protein>
    <submittedName>
        <fullName evidence="6">AraC family transcriptional regulator</fullName>
    </submittedName>
</protein>
<dbReference type="InterPro" id="IPR050908">
    <property type="entry name" value="SmbC-like"/>
</dbReference>
<dbReference type="SUPFAM" id="SSF46689">
    <property type="entry name" value="Homeodomain-like"/>
    <property type="match status" value="2"/>
</dbReference>
<dbReference type="Gene3D" id="3.20.80.10">
    <property type="entry name" value="Regulatory factor, effector binding domain"/>
    <property type="match status" value="1"/>
</dbReference>
<dbReference type="Pfam" id="PF12833">
    <property type="entry name" value="HTH_18"/>
    <property type="match status" value="1"/>
</dbReference>
<comment type="caution">
    <text evidence="6">The sequence shown here is derived from an EMBL/GenBank/DDBJ whole genome shotgun (WGS) entry which is preliminary data.</text>
</comment>
<dbReference type="InterPro" id="IPR010499">
    <property type="entry name" value="AraC_E-bd"/>
</dbReference>
<organism evidence="6 7">
    <name type="scientific">Pseudaquabacterium terrae</name>
    <dbReference type="NCBI Taxonomy" id="2732868"/>
    <lineage>
        <taxon>Bacteria</taxon>
        <taxon>Pseudomonadati</taxon>
        <taxon>Pseudomonadota</taxon>
        <taxon>Betaproteobacteria</taxon>
        <taxon>Burkholderiales</taxon>
        <taxon>Sphaerotilaceae</taxon>
        <taxon>Pseudaquabacterium</taxon>
    </lineage>
</organism>
<name>A0ABX2ETK3_9BURK</name>
<evidence type="ECO:0000259" key="5">
    <source>
        <dbReference type="PROSITE" id="PS01124"/>
    </source>
</evidence>
<evidence type="ECO:0000256" key="1">
    <source>
        <dbReference type="ARBA" id="ARBA00023015"/>
    </source>
</evidence>
<accession>A0ABX2ETK3</accession>
<dbReference type="SMART" id="SM00342">
    <property type="entry name" value="HTH_ARAC"/>
    <property type="match status" value="1"/>
</dbReference>
<dbReference type="PROSITE" id="PS01124">
    <property type="entry name" value="HTH_ARAC_FAMILY_2"/>
    <property type="match status" value="1"/>
</dbReference>
<dbReference type="InterPro" id="IPR009057">
    <property type="entry name" value="Homeodomain-like_sf"/>
</dbReference>
<dbReference type="SUPFAM" id="SSF55136">
    <property type="entry name" value="Probable bacterial effector-binding domain"/>
    <property type="match status" value="1"/>
</dbReference>
<dbReference type="InterPro" id="IPR011256">
    <property type="entry name" value="Reg_factor_effector_dom_sf"/>
</dbReference>
<feature type="compositionally biased region" description="Basic and acidic residues" evidence="4">
    <location>
        <begin position="109"/>
        <end position="129"/>
    </location>
</feature>
<dbReference type="EMBL" id="JABRWJ010000017">
    <property type="protein sequence ID" value="NRF72035.1"/>
    <property type="molecule type" value="Genomic_DNA"/>
</dbReference>
<proteinExistence type="predicted"/>
<dbReference type="Gene3D" id="1.10.10.60">
    <property type="entry name" value="Homeodomain-like"/>
    <property type="match status" value="2"/>
</dbReference>
<gene>
    <name evidence="6" type="ORF">HLB44_34125</name>
</gene>
<keyword evidence="2" id="KW-0238">DNA-binding</keyword>
<feature type="domain" description="HTH araC/xylS-type" evidence="5">
    <location>
        <begin position="2"/>
        <end position="101"/>
    </location>
</feature>
<evidence type="ECO:0000256" key="2">
    <source>
        <dbReference type="ARBA" id="ARBA00023125"/>
    </source>
</evidence>
<dbReference type="PANTHER" id="PTHR40055:SF1">
    <property type="entry name" value="TRANSCRIPTIONAL REGULATOR YGIV-RELATED"/>
    <property type="match status" value="1"/>
</dbReference>
<dbReference type="InterPro" id="IPR018060">
    <property type="entry name" value="HTH_AraC"/>
</dbReference>
<evidence type="ECO:0000256" key="4">
    <source>
        <dbReference type="SAM" id="MobiDB-lite"/>
    </source>
</evidence>
<evidence type="ECO:0000313" key="7">
    <source>
        <dbReference type="Proteomes" id="UP000737171"/>
    </source>
</evidence>
<feature type="compositionally biased region" description="Polar residues" evidence="4">
    <location>
        <begin position="94"/>
        <end position="106"/>
    </location>
</feature>
<dbReference type="InterPro" id="IPR029442">
    <property type="entry name" value="GyrI-like"/>
</dbReference>
<dbReference type="PROSITE" id="PS00041">
    <property type="entry name" value="HTH_ARAC_FAMILY_1"/>
    <property type="match status" value="1"/>
</dbReference>
<keyword evidence="7" id="KW-1185">Reference proteome</keyword>
<sequence>MQRVLQHIDAHLAETLDLKTIAQVAHFSPYHFHRLFAAWMGETLGDYLRRRRLETAAARLRADPALPVLNAALDVGFGSGEAFTRAFRQHFGSPPSTWRRQRNPGQATRKLDQADRKRDQASDGTCRDDGLPFYTPELTSMDVRLIDLPPARIAYLRYTGPYGPALGEFWGRTFMPWVAEHGLAGRTMYGISLDDPSVTPPSECRCDTGVEVDDNFRAPGDAHVTTLPGGRYAALHFEGTGAEIGAAWRAIFGQWLPDSGYQVDNRPCFERYLPEQMASAPGQRFVCDICIPVVPLEA</sequence>